<dbReference type="EMBL" id="MN739998">
    <property type="protein sequence ID" value="QHT82324.1"/>
    <property type="molecule type" value="Genomic_DNA"/>
</dbReference>
<accession>A0A6C0HPJ5</accession>
<proteinExistence type="predicted"/>
<protein>
    <submittedName>
        <fullName evidence="1">Uncharacterized protein</fullName>
    </submittedName>
</protein>
<name>A0A6C0HPJ5_9ZZZZ</name>
<dbReference type="AlphaFoldDB" id="A0A6C0HPJ5"/>
<sequence>MSLSKILSLVKDNMNHDAVNVVFVGVGTAAHTYGTNGVLDAKNYHQYPELLTSIQRRIKQMNKIINITVILIDPMQEDPPYMVHDMQLETHIIDIPDINGCAEQEQIKMYTGSEELVVFTIRQNVFTDPQSSNFQTDDYVNITEDLRDISKFAKDNDVAFIYNEFTGRNNRIVAEYFDDSLKGHLNHVIFGLEVRDNFGCFVDLTGPCSNLPFYLTRNSKLRLFNLHHYINTGTVSEIDRDIRNFYRGFDQQMFDAQKDKIIESHKSYLKNVILQHLRYAHFLLHDREIEGLDLTEWKEFGELNINARQKCVDLLNQKKYKKLFDLLKNEYGQKLDLVPRLKNMDITGAEIIEFITQHDDPYFWYNKINNLI</sequence>
<evidence type="ECO:0000313" key="1">
    <source>
        <dbReference type="EMBL" id="QHT82324.1"/>
    </source>
</evidence>
<organism evidence="1">
    <name type="scientific">viral metagenome</name>
    <dbReference type="NCBI Taxonomy" id="1070528"/>
    <lineage>
        <taxon>unclassified sequences</taxon>
        <taxon>metagenomes</taxon>
        <taxon>organismal metagenomes</taxon>
    </lineage>
</organism>
<reference evidence="1" key="1">
    <citation type="journal article" date="2020" name="Nature">
        <title>Giant virus diversity and host interactions through global metagenomics.</title>
        <authorList>
            <person name="Schulz F."/>
            <person name="Roux S."/>
            <person name="Paez-Espino D."/>
            <person name="Jungbluth S."/>
            <person name="Walsh D.A."/>
            <person name="Denef V.J."/>
            <person name="McMahon K.D."/>
            <person name="Konstantinidis K.T."/>
            <person name="Eloe-Fadrosh E.A."/>
            <person name="Kyrpides N.C."/>
            <person name="Woyke T."/>
        </authorList>
    </citation>
    <scope>NUCLEOTIDE SEQUENCE</scope>
    <source>
        <strain evidence="1">GVMAG-M-3300023184-161</strain>
    </source>
</reference>